<accession>A0A6J4TTU4</accession>
<feature type="non-terminal residue" evidence="2">
    <location>
        <position position="1"/>
    </location>
</feature>
<proteinExistence type="predicted"/>
<feature type="region of interest" description="Disordered" evidence="1">
    <location>
        <begin position="1"/>
        <end position="280"/>
    </location>
</feature>
<gene>
    <name evidence="2" type="ORF">AVDCRST_MAG73-1026</name>
</gene>
<sequence length="280" mass="30722">GGRRPRPRFRPSDRRRVRKPAAGPGRGPRRLPRRPAIRRGLRPRPLRLRGGRGAGPARRPPRHRRRLRRSPPPGGTGQPVLGAGRRMGGRGVRAGGRHHVPRPGLDRGRDRAGARPPSGVGRLLHRPLAQRPPLGAVVRSRRLVRPAPDRGRPSLPGRPPPRHRRQEPPAAAHRQRRLFAPDREDLGARRRGRGQPPAGGLAGQRLRHPVRAQSRNTPRRKAAAGTGDRAARGSAGVRPARRRPPPSDRPAVRPVGRGRRRAPAARRRGCAAGRPRVNGV</sequence>
<reference evidence="2" key="1">
    <citation type="submission" date="2020-02" db="EMBL/GenBank/DDBJ databases">
        <authorList>
            <person name="Meier V. D."/>
        </authorList>
    </citation>
    <scope>NUCLEOTIDE SEQUENCE</scope>
    <source>
        <strain evidence="2">AVDCRST_MAG73</strain>
    </source>
</reference>
<feature type="compositionally biased region" description="Low complexity" evidence="1">
    <location>
        <begin position="223"/>
        <end position="238"/>
    </location>
</feature>
<feature type="compositionally biased region" description="Basic residues" evidence="1">
    <location>
        <begin position="59"/>
        <end position="69"/>
    </location>
</feature>
<feature type="compositionally biased region" description="Basic and acidic residues" evidence="1">
    <location>
        <begin position="104"/>
        <end position="113"/>
    </location>
</feature>
<feature type="non-terminal residue" evidence="2">
    <location>
        <position position="280"/>
    </location>
</feature>
<feature type="compositionally biased region" description="Low complexity" evidence="1">
    <location>
        <begin position="270"/>
        <end position="280"/>
    </location>
</feature>
<feature type="compositionally biased region" description="Basic residues" evidence="1">
    <location>
        <begin position="1"/>
        <end position="19"/>
    </location>
</feature>
<dbReference type="EMBL" id="CADCWE010000062">
    <property type="protein sequence ID" value="CAA9531846.1"/>
    <property type="molecule type" value="Genomic_DNA"/>
</dbReference>
<feature type="compositionally biased region" description="Basic residues" evidence="1">
    <location>
        <begin position="27"/>
        <end position="50"/>
    </location>
</feature>
<feature type="compositionally biased region" description="Basic residues" evidence="1">
    <location>
        <begin position="256"/>
        <end position="269"/>
    </location>
</feature>
<feature type="compositionally biased region" description="Basic and acidic residues" evidence="1">
    <location>
        <begin position="179"/>
        <end position="188"/>
    </location>
</feature>
<name>A0A6J4TTU4_9BACT</name>
<evidence type="ECO:0000256" key="1">
    <source>
        <dbReference type="SAM" id="MobiDB-lite"/>
    </source>
</evidence>
<organism evidence="2">
    <name type="scientific">uncultured Thermomicrobiales bacterium</name>
    <dbReference type="NCBI Taxonomy" id="1645740"/>
    <lineage>
        <taxon>Bacteria</taxon>
        <taxon>Pseudomonadati</taxon>
        <taxon>Thermomicrobiota</taxon>
        <taxon>Thermomicrobia</taxon>
        <taxon>Thermomicrobiales</taxon>
        <taxon>environmental samples</taxon>
    </lineage>
</organism>
<evidence type="ECO:0000313" key="2">
    <source>
        <dbReference type="EMBL" id="CAA9531846.1"/>
    </source>
</evidence>
<protein>
    <submittedName>
        <fullName evidence="2">Uncharacterized protein</fullName>
    </submittedName>
</protein>
<dbReference type="AlphaFoldDB" id="A0A6J4TTU4"/>
<feature type="compositionally biased region" description="Gly residues" evidence="1">
    <location>
        <begin position="85"/>
        <end position="94"/>
    </location>
</feature>